<dbReference type="AlphaFoldDB" id="A0A437UM46"/>
<dbReference type="InterPro" id="IPR018060">
    <property type="entry name" value="HTH_AraC"/>
</dbReference>
<dbReference type="GO" id="GO:0003700">
    <property type="term" value="F:DNA-binding transcription factor activity"/>
    <property type="evidence" value="ECO:0007669"/>
    <property type="project" value="InterPro"/>
</dbReference>
<keyword evidence="1" id="KW-0238">DNA-binding</keyword>
<evidence type="ECO:0000313" key="4">
    <source>
        <dbReference type="Proteomes" id="UP000288388"/>
    </source>
</evidence>
<gene>
    <name evidence="3" type="ORF">EK398_07390</name>
</gene>
<reference evidence="3 4" key="1">
    <citation type="submission" date="2018-12" db="EMBL/GenBank/DDBJ databases">
        <title>A novel vanA-carrying plasmid in a clinical isolate of Enterococcus avium.</title>
        <authorList>
            <person name="Bernasconi O.J."/>
            <person name="Luzzaro F."/>
            <person name="Endimiani A."/>
        </authorList>
    </citation>
    <scope>NUCLEOTIDE SEQUENCE [LARGE SCALE GENOMIC DNA]</scope>
    <source>
        <strain evidence="3 4">LC0559/18</strain>
    </source>
</reference>
<dbReference type="GO" id="GO:0043565">
    <property type="term" value="F:sequence-specific DNA binding"/>
    <property type="evidence" value="ECO:0007669"/>
    <property type="project" value="InterPro"/>
</dbReference>
<sequence length="271" mass="31294">MLNKENIYKSSFSTINGNMIILSPHPLLRPYIANYTFTDPSKMHPQQTILPTISSTLVCTFQNGQFTAGLRGVNTKPTMIADYARQFDFMFLVEFHASGLYPFLNIDQHHLADKGFLFADLNQALFEQIAEAYYTAKTIHELASKLDQIFLEKIDQIELNPAFCIAFEKLLKSNGSVRVKDLAKKTYYSEKQLNRLFMKYTGAKVKTCSRIIRMKRAVDLLHSKPETSLLFEETGHHDYAHFIHDFTAIYGITPKKYLEKMSLFYNDPYKL</sequence>
<dbReference type="RefSeq" id="WP_127978703.1">
    <property type="nucleotide sequence ID" value="NZ_JBBJUN010000001.1"/>
</dbReference>
<organism evidence="3 4">
    <name type="scientific">Enterococcus avium</name>
    <name type="common">Streptococcus avium</name>
    <dbReference type="NCBI Taxonomy" id="33945"/>
    <lineage>
        <taxon>Bacteria</taxon>
        <taxon>Bacillati</taxon>
        <taxon>Bacillota</taxon>
        <taxon>Bacilli</taxon>
        <taxon>Lactobacillales</taxon>
        <taxon>Enterococcaceae</taxon>
        <taxon>Enterococcus</taxon>
    </lineage>
</organism>
<dbReference type="Proteomes" id="UP000288388">
    <property type="component" value="Unassembled WGS sequence"/>
</dbReference>
<comment type="caution">
    <text evidence="3">The sequence shown here is derived from an EMBL/GenBank/DDBJ whole genome shotgun (WGS) entry which is preliminary data.</text>
</comment>
<dbReference type="InterPro" id="IPR046532">
    <property type="entry name" value="DUF6597"/>
</dbReference>
<accession>A0A437UM46</accession>
<evidence type="ECO:0000313" key="3">
    <source>
        <dbReference type="EMBL" id="RVU94685.1"/>
    </source>
</evidence>
<feature type="domain" description="HTH araC/xylS-type" evidence="2">
    <location>
        <begin position="160"/>
        <end position="260"/>
    </location>
</feature>
<dbReference type="Pfam" id="PF20240">
    <property type="entry name" value="DUF6597"/>
    <property type="match status" value="1"/>
</dbReference>
<dbReference type="EMBL" id="RYZS01000001">
    <property type="protein sequence ID" value="RVU94685.1"/>
    <property type="molecule type" value="Genomic_DNA"/>
</dbReference>
<name>A0A437UM46_ENTAV</name>
<dbReference type="Pfam" id="PF12833">
    <property type="entry name" value="HTH_18"/>
    <property type="match status" value="1"/>
</dbReference>
<evidence type="ECO:0000259" key="2">
    <source>
        <dbReference type="PROSITE" id="PS01124"/>
    </source>
</evidence>
<dbReference type="SMART" id="SM00342">
    <property type="entry name" value="HTH_ARAC"/>
    <property type="match status" value="1"/>
</dbReference>
<dbReference type="Gene3D" id="1.10.10.60">
    <property type="entry name" value="Homeodomain-like"/>
    <property type="match status" value="1"/>
</dbReference>
<dbReference type="PANTHER" id="PTHR43280">
    <property type="entry name" value="ARAC-FAMILY TRANSCRIPTIONAL REGULATOR"/>
    <property type="match status" value="1"/>
</dbReference>
<protein>
    <submittedName>
        <fullName evidence="3">Helix-turn-helix domain-containing protein</fullName>
    </submittedName>
</protein>
<dbReference type="PROSITE" id="PS01124">
    <property type="entry name" value="HTH_ARAC_FAMILY_2"/>
    <property type="match status" value="1"/>
</dbReference>
<evidence type="ECO:0000256" key="1">
    <source>
        <dbReference type="ARBA" id="ARBA00023125"/>
    </source>
</evidence>
<dbReference type="PANTHER" id="PTHR43280:SF2">
    <property type="entry name" value="HTH-TYPE TRANSCRIPTIONAL REGULATOR EXSA"/>
    <property type="match status" value="1"/>
</dbReference>
<proteinExistence type="predicted"/>